<dbReference type="EMBL" id="JACKTI010000037">
    <property type="protein sequence ID" value="MCV7024355.1"/>
    <property type="molecule type" value="Genomic_DNA"/>
</dbReference>
<feature type="region of interest" description="Disordered" evidence="1">
    <location>
        <begin position="394"/>
        <end position="441"/>
    </location>
</feature>
<feature type="compositionally biased region" description="Polar residues" evidence="1">
    <location>
        <begin position="238"/>
        <end position="251"/>
    </location>
</feature>
<feature type="compositionally biased region" description="Polar residues" evidence="1">
    <location>
        <begin position="191"/>
        <end position="207"/>
    </location>
</feature>
<gene>
    <name evidence="2" type="ORF">H7I77_13520</name>
</gene>
<evidence type="ECO:0008006" key="4">
    <source>
        <dbReference type="Google" id="ProtNLM"/>
    </source>
</evidence>
<evidence type="ECO:0000313" key="3">
    <source>
        <dbReference type="Proteomes" id="UP001207528"/>
    </source>
</evidence>
<name>A0AAW5SJI0_MYCNV</name>
<evidence type="ECO:0000313" key="2">
    <source>
        <dbReference type="EMBL" id="MCV7024355.1"/>
    </source>
</evidence>
<feature type="compositionally biased region" description="Polar residues" evidence="1">
    <location>
        <begin position="294"/>
        <end position="310"/>
    </location>
</feature>
<dbReference type="Proteomes" id="UP001207528">
    <property type="component" value="Unassembled WGS sequence"/>
</dbReference>
<dbReference type="AlphaFoldDB" id="A0AAW5SJI0"/>
<reference evidence="2" key="2">
    <citation type="journal article" date="2022" name="BMC Genomics">
        <title>Comparative genome analysis of mycobacteria focusing on tRNA and non-coding RNA.</title>
        <authorList>
            <person name="Behra P.R.K."/>
            <person name="Pettersson B.M.F."/>
            <person name="Ramesh M."/>
            <person name="Das S."/>
            <person name="Dasgupta S."/>
            <person name="Kirsebom L.A."/>
        </authorList>
    </citation>
    <scope>NUCLEOTIDE SEQUENCE</scope>
    <source>
        <strain evidence="2">DSM 44203</strain>
    </source>
</reference>
<feature type="region of interest" description="Disordered" evidence="1">
    <location>
        <begin position="136"/>
        <end position="310"/>
    </location>
</feature>
<dbReference type="RefSeq" id="WP_131808605.1">
    <property type="nucleotide sequence ID" value="NZ_BCTA01000080.1"/>
</dbReference>
<proteinExistence type="predicted"/>
<reference evidence="2" key="1">
    <citation type="submission" date="2020-07" db="EMBL/GenBank/DDBJ databases">
        <authorList>
            <person name="Pettersson B.M.F."/>
            <person name="Behra P.R.K."/>
            <person name="Ramesh M."/>
            <person name="Das S."/>
            <person name="Dasgupta S."/>
            <person name="Kirsebom L.A."/>
        </authorList>
    </citation>
    <scope>NUCLEOTIDE SEQUENCE</scope>
    <source>
        <strain evidence="2">DSM 44203</strain>
    </source>
</reference>
<accession>A0AAW5SJI0</accession>
<organism evidence="2 3">
    <name type="scientific">Mycolicibacterium novocastrense</name>
    <name type="common">Mycobacterium novocastrense</name>
    <dbReference type="NCBI Taxonomy" id="59813"/>
    <lineage>
        <taxon>Bacteria</taxon>
        <taxon>Bacillati</taxon>
        <taxon>Actinomycetota</taxon>
        <taxon>Actinomycetes</taxon>
        <taxon>Mycobacteriales</taxon>
        <taxon>Mycobacteriaceae</taxon>
        <taxon>Mycolicibacterium</taxon>
    </lineage>
</organism>
<feature type="compositionally biased region" description="Gly residues" evidence="1">
    <location>
        <begin position="259"/>
        <end position="269"/>
    </location>
</feature>
<feature type="compositionally biased region" description="Gly residues" evidence="1">
    <location>
        <begin position="431"/>
        <end position="441"/>
    </location>
</feature>
<evidence type="ECO:0000256" key="1">
    <source>
        <dbReference type="SAM" id="MobiDB-lite"/>
    </source>
</evidence>
<protein>
    <recommendedName>
        <fullName evidence="4">Methyl-accepting chemotaxis sensory transducer</fullName>
    </recommendedName>
</protein>
<feature type="compositionally biased region" description="Basic and acidic residues" evidence="1">
    <location>
        <begin position="163"/>
        <end position="173"/>
    </location>
</feature>
<feature type="compositionally biased region" description="Low complexity" evidence="1">
    <location>
        <begin position="276"/>
        <end position="287"/>
    </location>
</feature>
<comment type="caution">
    <text evidence="2">The sequence shown here is derived from an EMBL/GenBank/DDBJ whole genome shotgun (WGS) entry which is preliminary data.</text>
</comment>
<feature type="compositionally biased region" description="Gly residues" evidence="1">
    <location>
        <begin position="394"/>
        <end position="405"/>
    </location>
</feature>
<sequence>MAIGEFWPSISENDIQGVADEHRDAETRFSAYGDTLKRKMSTSPDLLQGQAGTARVERLTEMRNHAYDVADHLGSKAVTAESYKSTVVGLKLDLTRIGDAAQQAWETAQNTKTPFSGATFKAEAATAFSTALGDIAAAPPPLPMPGKEEAPGAGTESEPASNEAEKDAQREGSSEEVPDDATSEPVGNAEDGTTSPDRVNDQGTPENVANGAGDLGTDTADALNGQRPVEAVEPGITPVTSPVTQPTMPTMSSPQVGNVGSGVGSGMGGLRPPQMPSGLSSLGGSPLKDAATAPASSMSDALSSNPLSSAAGSFQSGLASGMGASGAVPATPSPALEKFAAQHPSVTTVAAPGQQAPVVPAQGAAAAAAPSAPAPVGGGGGAVPPVASGGGGGLAPYVPPGGGGGPLPPPGAGTVPASAQPAAPVGPSSHQGGGGAGAPLVAGSGGAGTGAALTDSEPSADLLLARRVLDGLVRGTEVREDLLNGGFVQWAVSVVQLPSGPSVSIASSVGGGAYVPPGVFIPNSAHLAVFDELLPLNWATRFMGVEQPTSLLAAHAEELSEHVAGARRSALVTTELGVARPVGWPDFESIRAVEILHSPGEAPSVGGGYVHRLMTVDRPAWAKVQTILQQGLGLQAAGAITEAVLAAAAQTPSPLAGMDGQESRLIEQYDVDHVLEPLRSRTAVDWDAHYRNVIERHNSAVLHPSMAGAVLDADDSEVSRASQQVYVHFYRAGLVIELLRCWRVQPPSLPDLVYCAKIGGFGHVVDAVLAPRPKTAGTPS</sequence>